<keyword evidence="3" id="KW-1185">Reference proteome</keyword>
<feature type="signal peptide" evidence="1">
    <location>
        <begin position="1"/>
        <end position="19"/>
    </location>
</feature>
<dbReference type="AlphaFoldDB" id="A0A0D8XEA8"/>
<evidence type="ECO:0008006" key="4">
    <source>
        <dbReference type="Google" id="ProtNLM"/>
    </source>
</evidence>
<reference evidence="2 3" key="1">
    <citation type="submission" date="2013-11" db="EMBL/GenBank/DDBJ databases">
        <title>Draft genome of the bovine lungworm Dictyocaulus viviparus.</title>
        <authorList>
            <person name="Mitreva M."/>
        </authorList>
    </citation>
    <scope>NUCLEOTIDE SEQUENCE [LARGE SCALE GENOMIC DNA]</scope>
    <source>
        <strain evidence="2 3">HannoverDv2000</strain>
    </source>
</reference>
<evidence type="ECO:0000256" key="1">
    <source>
        <dbReference type="SAM" id="SignalP"/>
    </source>
</evidence>
<accession>A0A0D8XEA8</accession>
<reference evidence="3" key="2">
    <citation type="journal article" date="2016" name="Sci. Rep.">
        <title>Dictyocaulus viviparus genome, variome and transcriptome elucidate lungworm biology and support future intervention.</title>
        <authorList>
            <person name="McNulty S.N."/>
            <person name="Strube C."/>
            <person name="Rosa B.A."/>
            <person name="Martin J.C."/>
            <person name="Tyagi R."/>
            <person name="Choi Y.J."/>
            <person name="Wang Q."/>
            <person name="Hallsworth Pepin K."/>
            <person name="Zhang X."/>
            <person name="Ozersky P."/>
            <person name="Wilson R.K."/>
            <person name="Sternberg P.W."/>
            <person name="Gasser R.B."/>
            <person name="Mitreva M."/>
        </authorList>
    </citation>
    <scope>NUCLEOTIDE SEQUENCE [LARGE SCALE GENOMIC DNA]</scope>
    <source>
        <strain evidence="3">HannoverDv2000</strain>
    </source>
</reference>
<proteinExistence type="predicted"/>
<feature type="chain" id="PRO_5002335810" description="Sulfur globule protein CV3 domain protein" evidence="1">
    <location>
        <begin position="20"/>
        <end position="70"/>
    </location>
</feature>
<dbReference type="Proteomes" id="UP000053766">
    <property type="component" value="Unassembled WGS sequence"/>
</dbReference>
<organism evidence="2 3">
    <name type="scientific">Dictyocaulus viviparus</name>
    <name type="common">Bovine lungworm</name>
    <dbReference type="NCBI Taxonomy" id="29172"/>
    <lineage>
        <taxon>Eukaryota</taxon>
        <taxon>Metazoa</taxon>
        <taxon>Ecdysozoa</taxon>
        <taxon>Nematoda</taxon>
        <taxon>Chromadorea</taxon>
        <taxon>Rhabditida</taxon>
        <taxon>Rhabditina</taxon>
        <taxon>Rhabditomorpha</taxon>
        <taxon>Strongyloidea</taxon>
        <taxon>Metastrongylidae</taxon>
        <taxon>Dictyocaulus</taxon>
    </lineage>
</organism>
<sequence length="70" mass="7720">MKLIVTILLITLCIACVVSSTVREKRQWGGPYGYGGGWYGPRPFGPRPFGPPPPFNRGPTVIEKTVIYRG</sequence>
<evidence type="ECO:0000313" key="2">
    <source>
        <dbReference type="EMBL" id="KJH41999.1"/>
    </source>
</evidence>
<protein>
    <recommendedName>
        <fullName evidence="4">Sulfur globule protein CV3 domain protein</fullName>
    </recommendedName>
</protein>
<gene>
    <name evidence="2" type="ORF">DICVIV_12029</name>
</gene>
<name>A0A0D8XEA8_DICVI</name>
<evidence type="ECO:0000313" key="3">
    <source>
        <dbReference type="Proteomes" id="UP000053766"/>
    </source>
</evidence>
<dbReference type="EMBL" id="KN716726">
    <property type="protein sequence ID" value="KJH41999.1"/>
    <property type="molecule type" value="Genomic_DNA"/>
</dbReference>
<keyword evidence="1" id="KW-0732">Signal</keyword>